<proteinExistence type="inferred from homology"/>
<comment type="similarity">
    <text evidence="1">Belongs to the plant LTP family.</text>
</comment>
<dbReference type="EMBL" id="CM016553">
    <property type="protein sequence ID" value="TKW34668.1"/>
    <property type="molecule type" value="Genomic_DNA"/>
</dbReference>
<feature type="signal peptide" evidence="5">
    <location>
        <begin position="1"/>
        <end position="26"/>
    </location>
</feature>
<keyword evidence="3" id="KW-1015">Disulfide bond</keyword>
<feature type="domain" description="Bifunctional inhibitor/plant lipid transfer protein/seed storage helical" evidence="6">
    <location>
        <begin position="123"/>
        <end position="208"/>
    </location>
</feature>
<dbReference type="SMART" id="SM00499">
    <property type="entry name" value="AAI"/>
    <property type="match status" value="1"/>
</dbReference>
<accession>A0A4U6VXE8</accession>
<evidence type="ECO:0000256" key="5">
    <source>
        <dbReference type="SAM" id="SignalP"/>
    </source>
</evidence>
<evidence type="ECO:0000313" key="8">
    <source>
        <dbReference type="Proteomes" id="UP000298652"/>
    </source>
</evidence>
<dbReference type="PANTHER" id="PTHR33044">
    <property type="entry name" value="BIFUNCTIONAL INHIBITOR/LIPID-TRANSFER PROTEIN/SEED STORAGE 2S ALBUMIN SUPERFAMILY PROTEIN-RELATED"/>
    <property type="match status" value="1"/>
</dbReference>
<dbReference type="InterPro" id="IPR016140">
    <property type="entry name" value="Bifunc_inhib/LTP/seed_store"/>
</dbReference>
<evidence type="ECO:0000256" key="3">
    <source>
        <dbReference type="ARBA" id="ARBA00023157"/>
    </source>
</evidence>
<evidence type="ECO:0000256" key="1">
    <source>
        <dbReference type="ARBA" id="ARBA00009748"/>
    </source>
</evidence>
<feature type="chain" id="PRO_5020399501" description="Bifunctional inhibitor/plant lipid transfer protein/seed storage helical domain-containing protein" evidence="5">
    <location>
        <begin position="27"/>
        <end position="223"/>
    </location>
</feature>
<dbReference type="Proteomes" id="UP000298652">
    <property type="component" value="Chromosome 2"/>
</dbReference>
<name>A0A4U6VXE8_SETVI</name>
<sequence>MAPSKCTIAFLLILAAVSASLHPSSAARIQAEEGASPQPPASFWRPWRPRVPLPSFPCIPGLPRPRFLPPCNDSSGGAPLPPLPSFPCIPGLPRPRFLPPCNDSSGGTLPLPLPPPAPQPAECGTSLSALTACADFLTAANATSSLVPPPAACCDGVKALVKDAPVCLCHVMNGDLGKLLPAPMLRLRAMALPRVCGAAVPLGTLRQCIRGPVPPMDAPAPPS</sequence>
<dbReference type="Pfam" id="PF14368">
    <property type="entry name" value="LTP_2"/>
    <property type="match status" value="1"/>
</dbReference>
<dbReference type="SUPFAM" id="SSF47699">
    <property type="entry name" value="Bifunctional inhibitor/lipid-transfer protein/seed storage 2S albumin"/>
    <property type="match status" value="1"/>
</dbReference>
<protein>
    <recommendedName>
        <fullName evidence="6">Bifunctional inhibitor/plant lipid transfer protein/seed storage helical domain-containing protein</fullName>
    </recommendedName>
</protein>
<gene>
    <name evidence="7" type="ORF">SEVIR_2G321100v2</name>
</gene>
<keyword evidence="2 5" id="KW-0732">Signal</keyword>
<evidence type="ECO:0000256" key="2">
    <source>
        <dbReference type="ARBA" id="ARBA00022729"/>
    </source>
</evidence>
<evidence type="ECO:0000256" key="4">
    <source>
        <dbReference type="ARBA" id="ARBA00023180"/>
    </source>
</evidence>
<keyword evidence="4" id="KW-0325">Glycoprotein</keyword>
<dbReference type="Gene3D" id="1.10.110.10">
    <property type="entry name" value="Plant lipid-transfer and hydrophobic proteins"/>
    <property type="match status" value="1"/>
</dbReference>
<evidence type="ECO:0000313" key="7">
    <source>
        <dbReference type="EMBL" id="TKW34668.1"/>
    </source>
</evidence>
<organism evidence="7 8">
    <name type="scientific">Setaria viridis</name>
    <name type="common">Green bristlegrass</name>
    <name type="synonym">Setaria italica subsp. viridis</name>
    <dbReference type="NCBI Taxonomy" id="4556"/>
    <lineage>
        <taxon>Eukaryota</taxon>
        <taxon>Viridiplantae</taxon>
        <taxon>Streptophyta</taxon>
        <taxon>Embryophyta</taxon>
        <taxon>Tracheophyta</taxon>
        <taxon>Spermatophyta</taxon>
        <taxon>Magnoliopsida</taxon>
        <taxon>Liliopsida</taxon>
        <taxon>Poales</taxon>
        <taxon>Poaceae</taxon>
        <taxon>PACMAD clade</taxon>
        <taxon>Panicoideae</taxon>
        <taxon>Panicodae</taxon>
        <taxon>Paniceae</taxon>
        <taxon>Cenchrinae</taxon>
        <taxon>Setaria</taxon>
    </lineage>
</organism>
<dbReference type="AlphaFoldDB" id="A0A4U6VXE8"/>
<dbReference type="Gramene" id="TKW34668">
    <property type="protein sequence ID" value="TKW34668"/>
    <property type="gene ID" value="SEVIR_2G321100v2"/>
</dbReference>
<dbReference type="CDD" id="cd00010">
    <property type="entry name" value="AAI_LTSS"/>
    <property type="match status" value="1"/>
</dbReference>
<evidence type="ECO:0000259" key="6">
    <source>
        <dbReference type="SMART" id="SM00499"/>
    </source>
</evidence>
<dbReference type="InterPro" id="IPR036312">
    <property type="entry name" value="Bifun_inhib/LTP/seed_sf"/>
</dbReference>
<dbReference type="InterPro" id="IPR043325">
    <property type="entry name" value="LTSS"/>
</dbReference>
<keyword evidence="8" id="KW-1185">Reference proteome</keyword>
<reference evidence="7" key="1">
    <citation type="submission" date="2019-03" db="EMBL/GenBank/DDBJ databases">
        <title>WGS assembly of Setaria viridis.</title>
        <authorList>
            <person name="Huang P."/>
            <person name="Jenkins J."/>
            <person name="Grimwood J."/>
            <person name="Barry K."/>
            <person name="Healey A."/>
            <person name="Mamidi S."/>
            <person name="Sreedasyam A."/>
            <person name="Shu S."/>
            <person name="Feldman M."/>
            <person name="Wu J."/>
            <person name="Yu Y."/>
            <person name="Chen C."/>
            <person name="Johnson J."/>
            <person name="Rokhsar D."/>
            <person name="Baxter I."/>
            <person name="Schmutz J."/>
            <person name="Brutnell T."/>
            <person name="Kellogg E."/>
        </authorList>
    </citation>
    <scope>NUCLEOTIDE SEQUENCE [LARGE SCALE GENOMIC DNA]</scope>
</reference>
<dbReference type="OMA" id="FPCIPGL"/>